<evidence type="ECO:0000313" key="2">
    <source>
        <dbReference type="Proteomes" id="UP000176998"/>
    </source>
</evidence>
<dbReference type="GeneID" id="34554856"/>
<reference evidence="1 2" key="1">
    <citation type="submission" date="2016-09" db="EMBL/GenBank/DDBJ databases">
        <authorList>
            <person name="Capua I."/>
            <person name="De Benedictis P."/>
            <person name="Joannis T."/>
            <person name="Lombin L.H."/>
            <person name="Cattoli G."/>
        </authorList>
    </citation>
    <scope>NUCLEOTIDE SEQUENCE [LARGE SCALE GENOMIC DNA]</scope>
    <source>
        <strain evidence="1 2">IMI 309357</strain>
    </source>
</reference>
<comment type="caution">
    <text evidence="1">The sequence shown here is derived from an EMBL/GenBank/DDBJ whole genome shotgun (WGS) entry which is preliminary data.</text>
</comment>
<keyword evidence="2" id="KW-1185">Reference proteome</keyword>
<organism evidence="1 2">
    <name type="scientific">Colletotrichum orchidophilum</name>
    <dbReference type="NCBI Taxonomy" id="1209926"/>
    <lineage>
        <taxon>Eukaryota</taxon>
        <taxon>Fungi</taxon>
        <taxon>Dikarya</taxon>
        <taxon>Ascomycota</taxon>
        <taxon>Pezizomycotina</taxon>
        <taxon>Sordariomycetes</taxon>
        <taxon>Hypocreomycetidae</taxon>
        <taxon>Glomerellales</taxon>
        <taxon>Glomerellaceae</taxon>
        <taxon>Colletotrichum</taxon>
    </lineage>
</organism>
<dbReference type="Proteomes" id="UP000176998">
    <property type="component" value="Unassembled WGS sequence"/>
</dbReference>
<sequence length="187" mass="20470">MDGSNPFYQGPEVSEDVSLTEEDWAHIPEGVIRRLFLLATSQMFSTHGPGIRSGPPIGSRPFPDTVQAVISDHPVVEDVSDEEPFCNDASCPCNSIDHSPDLQEAGRAPIFEDSLMSEIDDELCADHACMFEGESESSGDIEMAEDSCDFFVDDDIYIDTDGTEVGIDQPGLSDLTYDFENMVCSDE</sequence>
<protein>
    <submittedName>
        <fullName evidence="1">Uncharacterized protein</fullName>
    </submittedName>
</protein>
<dbReference type="AlphaFoldDB" id="A0A1G4BNE7"/>
<dbReference type="OrthoDB" id="4847497at2759"/>
<accession>A0A1G4BNE7</accession>
<evidence type="ECO:0000313" key="1">
    <source>
        <dbReference type="EMBL" id="OHF02934.1"/>
    </source>
</evidence>
<dbReference type="EMBL" id="MJBS01000009">
    <property type="protein sequence ID" value="OHF02934.1"/>
    <property type="molecule type" value="Genomic_DNA"/>
</dbReference>
<gene>
    <name evidence="1" type="ORF">CORC01_01692</name>
</gene>
<name>A0A1G4BNE7_9PEZI</name>
<dbReference type="RefSeq" id="XP_022480072.1">
    <property type="nucleotide sequence ID" value="XM_022613346.1"/>
</dbReference>
<proteinExistence type="predicted"/>